<dbReference type="Proteomes" id="UP000198736">
    <property type="component" value="Unassembled WGS sequence"/>
</dbReference>
<dbReference type="EMBL" id="CZPZ01000001">
    <property type="protein sequence ID" value="CUS31580.1"/>
    <property type="molecule type" value="Genomic_DNA"/>
</dbReference>
<name>A0A0S4L1M8_9BACT</name>
<accession>A0A0S4L1M8</accession>
<proteinExistence type="predicted"/>
<protein>
    <submittedName>
        <fullName evidence="1">Uncharacterized protein</fullName>
    </submittedName>
</protein>
<sequence>MDVDSRLHLAEFEFRIEQSPFETNLA</sequence>
<gene>
    <name evidence="1" type="ORF">COMA2_10185</name>
</gene>
<reference evidence="2" key="1">
    <citation type="submission" date="2015-10" db="EMBL/GenBank/DDBJ databases">
        <authorList>
            <person name="Luecker S."/>
            <person name="Luecker S."/>
        </authorList>
    </citation>
    <scope>NUCLEOTIDE SEQUENCE [LARGE SCALE GENOMIC DNA]</scope>
</reference>
<dbReference type="STRING" id="1742973.COMA2_10185"/>
<organism evidence="1 2">
    <name type="scientific">Candidatus Nitrospira nitrificans</name>
    <dbReference type="NCBI Taxonomy" id="1742973"/>
    <lineage>
        <taxon>Bacteria</taxon>
        <taxon>Pseudomonadati</taxon>
        <taxon>Nitrospirota</taxon>
        <taxon>Nitrospiria</taxon>
        <taxon>Nitrospirales</taxon>
        <taxon>Nitrospiraceae</taxon>
        <taxon>Nitrospira</taxon>
    </lineage>
</organism>
<keyword evidence="2" id="KW-1185">Reference proteome</keyword>
<evidence type="ECO:0000313" key="2">
    <source>
        <dbReference type="Proteomes" id="UP000198736"/>
    </source>
</evidence>
<dbReference type="AlphaFoldDB" id="A0A0S4L1M8"/>
<evidence type="ECO:0000313" key="1">
    <source>
        <dbReference type="EMBL" id="CUS31580.1"/>
    </source>
</evidence>